<comment type="caution">
    <text evidence="1">The sequence shown here is derived from an EMBL/GenBank/DDBJ whole genome shotgun (WGS) entry which is preliminary data.</text>
</comment>
<evidence type="ECO:0000313" key="1">
    <source>
        <dbReference type="EMBL" id="GBG76666.1"/>
    </source>
</evidence>
<evidence type="ECO:0000313" key="2">
    <source>
        <dbReference type="Proteomes" id="UP000265515"/>
    </source>
</evidence>
<dbReference type="AlphaFoldDB" id="A0A388L2Z7"/>
<dbReference type="Gramene" id="GBG76666">
    <property type="protein sequence ID" value="GBG76666"/>
    <property type="gene ID" value="CBR_g22883"/>
</dbReference>
<name>A0A388L2Z7_CHABU</name>
<dbReference type="EMBL" id="BFEA01000250">
    <property type="protein sequence ID" value="GBG76666.1"/>
    <property type="molecule type" value="Genomic_DNA"/>
</dbReference>
<sequence>MTTGQGRVRLDDDPGPLLNRTRQWPGVIVESDLTMTRPIVDSDSTMPPGHCRVRLDNAPVEFDSTAASAWAEMPRGSTWLIHDGLPFSQASAAAFDADARNFAPMLREPPMCERDLRCVLREPPMCESVLRRLRTLCEPPQRSFALDELAEMGNGGPTTLFILYVEGLRGNVACGVWLRDPVPRGDVQRERCRVQYDDGRAQACTPRAEHDPIVVFNTMTVAVIVSNTTEVAPPDPAVVFNAMTVALVVLKSTTLNRHRAGGNVQQETVERGHVHHESTVAFNKQAVAHHNLQHDGGCGGCHTDTGINRDTTTVERGHVENTVTVTLAVCACRVVQCDDASSCSTRP</sequence>
<protein>
    <submittedName>
        <fullName evidence="1">Uncharacterized protein</fullName>
    </submittedName>
</protein>
<reference evidence="1 2" key="1">
    <citation type="journal article" date="2018" name="Cell">
        <title>The Chara Genome: Secondary Complexity and Implications for Plant Terrestrialization.</title>
        <authorList>
            <person name="Nishiyama T."/>
            <person name="Sakayama H."/>
            <person name="Vries J.D."/>
            <person name="Buschmann H."/>
            <person name="Saint-Marcoux D."/>
            <person name="Ullrich K.K."/>
            <person name="Haas F.B."/>
            <person name="Vanderstraeten L."/>
            <person name="Becker D."/>
            <person name="Lang D."/>
            <person name="Vosolsobe S."/>
            <person name="Rombauts S."/>
            <person name="Wilhelmsson P.K.I."/>
            <person name="Janitza P."/>
            <person name="Kern R."/>
            <person name="Heyl A."/>
            <person name="Rumpler F."/>
            <person name="Villalobos L.I.A.C."/>
            <person name="Clay J.M."/>
            <person name="Skokan R."/>
            <person name="Toyoda A."/>
            <person name="Suzuki Y."/>
            <person name="Kagoshima H."/>
            <person name="Schijlen E."/>
            <person name="Tajeshwar N."/>
            <person name="Catarino B."/>
            <person name="Hetherington A.J."/>
            <person name="Saltykova A."/>
            <person name="Bonnot C."/>
            <person name="Breuninger H."/>
            <person name="Symeonidi A."/>
            <person name="Radhakrishnan G.V."/>
            <person name="Van Nieuwerburgh F."/>
            <person name="Deforce D."/>
            <person name="Chang C."/>
            <person name="Karol K.G."/>
            <person name="Hedrich R."/>
            <person name="Ulvskov P."/>
            <person name="Glockner G."/>
            <person name="Delwiche C.F."/>
            <person name="Petrasek J."/>
            <person name="Van de Peer Y."/>
            <person name="Friml J."/>
            <person name="Beilby M."/>
            <person name="Dolan L."/>
            <person name="Kohara Y."/>
            <person name="Sugano S."/>
            <person name="Fujiyama A."/>
            <person name="Delaux P.-M."/>
            <person name="Quint M."/>
            <person name="TheiBen G."/>
            <person name="Hagemann M."/>
            <person name="Harholt J."/>
            <person name="Dunand C."/>
            <person name="Zachgo S."/>
            <person name="Langdale J."/>
            <person name="Maumus F."/>
            <person name="Straeten D.V.D."/>
            <person name="Gould S.B."/>
            <person name="Rensing S.A."/>
        </authorList>
    </citation>
    <scope>NUCLEOTIDE SEQUENCE [LARGE SCALE GENOMIC DNA]</scope>
    <source>
        <strain evidence="1 2">S276</strain>
    </source>
</reference>
<organism evidence="1 2">
    <name type="scientific">Chara braunii</name>
    <name type="common">Braun's stonewort</name>
    <dbReference type="NCBI Taxonomy" id="69332"/>
    <lineage>
        <taxon>Eukaryota</taxon>
        <taxon>Viridiplantae</taxon>
        <taxon>Streptophyta</taxon>
        <taxon>Charophyceae</taxon>
        <taxon>Charales</taxon>
        <taxon>Characeae</taxon>
        <taxon>Chara</taxon>
    </lineage>
</organism>
<gene>
    <name evidence="1" type="ORF">CBR_g22883</name>
</gene>
<keyword evidence="2" id="KW-1185">Reference proteome</keyword>
<proteinExistence type="predicted"/>
<dbReference type="Proteomes" id="UP000265515">
    <property type="component" value="Unassembled WGS sequence"/>
</dbReference>
<accession>A0A388L2Z7</accession>